<evidence type="ECO:0000256" key="2">
    <source>
        <dbReference type="ARBA" id="ARBA00023127"/>
    </source>
</evidence>
<keyword evidence="7" id="KW-1185">Reference proteome</keyword>
<feature type="non-terminal residue" evidence="6">
    <location>
        <position position="1"/>
    </location>
</feature>
<dbReference type="GeneID" id="3374008"/>
<comment type="caution">
    <text evidence="6">The sequence shown here is derived from an EMBL/GenBank/DDBJ whole genome shotgun (WGS) entry which is preliminary data.</text>
</comment>
<name>Q5CU65_CRYPI</name>
<dbReference type="InParanoid" id="Q5CU65"/>
<dbReference type="KEGG" id="cpv:cgd3_4050"/>
<dbReference type="STRING" id="353152.Q5CU65"/>
<comment type="similarity">
    <text evidence="4">Belongs to the cyclin family.</text>
</comment>
<evidence type="ECO:0000313" key="7">
    <source>
        <dbReference type="Proteomes" id="UP000006726"/>
    </source>
</evidence>
<feature type="domain" description="Cyclin-like" evidence="5">
    <location>
        <begin position="83"/>
        <end position="171"/>
    </location>
</feature>
<dbReference type="SUPFAM" id="SSF47954">
    <property type="entry name" value="Cyclin-like"/>
    <property type="match status" value="1"/>
</dbReference>
<dbReference type="InterPro" id="IPR048258">
    <property type="entry name" value="Cyclins_cyclin-box"/>
</dbReference>
<evidence type="ECO:0000313" key="6">
    <source>
        <dbReference type="EMBL" id="EAK89234.1"/>
    </source>
</evidence>
<dbReference type="InterPro" id="IPR006671">
    <property type="entry name" value="Cyclin_N"/>
</dbReference>
<dbReference type="PROSITE" id="PS00292">
    <property type="entry name" value="CYCLINS"/>
    <property type="match status" value="1"/>
</dbReference>
<evidence type="ECO:0000256" key="4">
    <source>
        <dbReference type="RuleBase" id="RU000383"/>
    </source>
</evidence>
<dbReference type="OrthoDB" id="5590282at2759"/>
<dbReference type="Gene3D" id="1.10.472.10">
    <property type="entry name" value="Cyclin-like"/>
    <property type="match status" value="2"/>
</dbReference>
<dbReference type="PANTHER" id="PTHR10177">
    <property type="entry name" value="CYCLINS"/>
    <property type="match status" value="1"/>
</dbReference>
<dbReference type="AlphaFoldDB" id="Q5CU65"/>
<proteinExistence type="inferred from homology"/>
<dbReference type="FunFam" id="1.10.472.10:FF:000001">
    <property type="entry name" value="G2/mitotic-specific cyclin"/>
    <property type="match status" value="1"/>
</dbReference>
<dbReference type="GO" id="GO:0051301">
    <property type="term" value="P:cell division"/>
    <property type="evidence" value="ECO:0007669"/>
    <property type="project" value="UniProtKB-KW"/>
</dbReference>
<dbReference type="OMA" id="MINMEVE"/>
<reference evidence="6 7" key="1">
    <citation type="journal article" date="2004" name="Science">
        <title>Complete genome sequence of the apicomplexan, Cryptosporidium parvum.</title>
        <authorList>
            <person name="Abrahamsen M.S."/>
            <person name="Templeton T.J."/>
            <person name="Enomoto S."/>
            <person name="Abrahante J.E."/>
            <person name="Zhu G."/>
            <person name="Lancto C.A."/>
            <person name="Deng M."/>
            <person name="Liu C."/>
            <person name="Widmer G."/>
            <person name="Tzipori S."/>
            <person name="Buck G.A."/>
            <person name="Xu P."/>
            <person name="Bankier A.T."/>
            <person name="Dear P.H."/>
            <person name="Konfortov B.A."/>
            <person name="Spriggs H.F."/>
            <person name="Iyer L."/>
            <person name="Anantharaman V."/>
            <person name="Aravind L."/>
            <person name="Kapur V."/>
        </authorList>
    </citation>
    <scope>NUCLEOTIDE SEQUENCE [LARGE SCALE GENOMIC DNA]</scope>
    <source>
        <strain evidence="7">Iowa II</strain>
    </source>
</reference>
<sequence>NKKKSLLFTMVKRSAKEVTSNYNESYENGIYYKQLNKQDTRNSDFVNEFEIKNVTTLQEEKNNYNKKLIENGLNNICRVIVLDWLIGVHRKFQFRPATIHIGITLFDRFIRLNNKHGLINCDNLQLVGATCLHIASKYEDMNPAVLLDYCIMSNSEFNPKDMINMEVEILNTLHFKIADNTTLIDYLDSFFEYGILKGVNKKKLPKYFYSSALYISELSLLHQAMIFYRPKVLSTSILLLLCLLFEKDESERNNLSILKDLKYSLKRFSKINNITKEIRICIKSLLGIIKEQFFLEVKIKEGFENSIIGVNPEEEIPFIYLKDLTSKWRNAYTNLYKKISSLRT</sequence>
<evidence type="ECO:0000259" key="5">
    <source>
        <dbReference type="SMART" id="SM00385"/>
    </source>
</evidence>
<dbReference type="Pfam" id="PF00134">
    <property type="entry name" value="Cyclin_N"/>
    <property type="match status" value="1"/>
</dbReference>
<evidence type="ECO:0000256" key="1">
    <source>
        <dbReference type="ARBA" id="ARBA00022618"/>
    </source>
</evidence>
<protein>
    <submittedName>
        <fullName evidence="6">Cyclin</fullName>
    </submittedName>
</protein>
<dbReference type="SMART" id="SM00385">
    <property type="entry name" value="CYCLIN"/>
    <property type="match status" value="1"/>
</dbReference>
<keyword evidence="3" id="KW-0131">Cell cycle</keyword>
<evidence type="ECO:0000256" key="3">
    <source>
        <dbReference type="ARBA" id="ARBA00023306"/>
    </source>
</evidence>
<accession>Q5CU65</accession>
<dbReference type="RefSeq" id="XP_626949.1">
    <property type="nucleotide sequence ID" value="XM_626949.1"/>
</dbReference>
<dbReference type="InterPro" id="IPR039361">
    <property type="entry name" value="Cyclin"/>
</dbReference>
<dbReference type="Proteomes" id="UP000006726">
    <property type="component" value="Chromosome 3"/>
</dbReference>
<dbReference type="InterPro" id="IPR036915">
    <property type="entry name" value="Cyclin-like_sf"/>
</dbReference>
<keyword evidence="2 4" id="KW-0195">Cyclin</keyword>
<dbReference type="EMBL" id="AAEE01000004">
    <property type="protein sequence ID" value="EAK89234.1"/>
    <property type="molecule type" value="Genomic_DNA"/>
</dbReference>
<dbReference type="InterPro" id="IPR013763">
    <property type="entry name" value="Cyclin-like_dom"/>
</dbReference>
<gene>
    <name evidence="6" type="ORF">cgd3_4050</name>
</gene>
<keyword evidence="1" id="KW-0132">Cell division</keyword>
<organism evidence="6 7">
    <name type="scientific">Cryptosporidium parvum (strain Iowa II)</name>
    <dbReference type="NCBI Taxonomy" id="353152"/>
    <lineage>
        <taxon>Eukaryota</taxon>
        <taxon>Sar</taxon>
        <taxon>Alveolata</taxon>
        <taxon>Apicomplexa</taxon>
        <taxon>Conoidasida</taxon>
        <taxon>Coccidia</taxon>
        <taxon>Eucoccidiorida</taxon>
        <taxon>Eimeriorina</taxon>
        <taxon>Cryptosporidiidae</taxon>
        <taxon>Cryptosporidium</taxon>
    </lineage>
</organism>